<name>A0A5C7GG46_9FLAO</name>
<accession>A0A5C7GG46</accession>
<evidence type="ECO:0000313" key="1">
    <source>
        <dbReference type="EMBL" id="TXG35621.1"/>
    </source>
</evidence>
<keyword evidence="2" id="KW-1185">Reference proteome</keyword>
<dbReference type="OrthoDB" id="9828105at2"/>
<dbReference type="AlphaFoldDB" id="A0A5C7GG46"/>
<reference evidence="1 2" key="1">
    <citation type="submission" date="2019-08" db="EMBL/GenBank/DDBJ databases">
        <title>Seonamhaeicola sediminis sp. nov., isolated from marine sediment.</title>
        <authorList>
            <person name="Cao W.R."/>
        </authorList>
    </citation>
    <scope>NUCLEOTIDE SEQUENCE [LARGE SCALE GENOMIC DNA]</scope>
    <source>
        <strain evidence="1 2">1505</strain>
    </source>
</reference>
<proteinExistence type="predicted"/>
<evidence type="ECO:0000313" key="2">
    <source>
        <dbReference type="Proteomes" id="UP000321080"/>
    </source>
</evidence>
<sequence length="213" mass="24391">MKKILTLIVLTVFFFTCSETVKEETAIVEESPCRNAKEFHFSGYINDDVKCFNDGIQDYQRYSGGEVEGHEAPIGRFVMGMDTWPVNNGDEALFIYTPKANTKDVEDIKAKLPLGELSLEQRQEFLLRYRVVLDVADIHNMKTHQLNAKFDNDSSINIYKIEELHNYLFYTGTILKVSMLISCNLYDRDNNLAGEIRSGDFTGLIYVDDAKDD</sequence>
<dbReference type="RefSeq" id="WP_147769230.1">
    <property type="nucleotide sequence ID" value="NZ_VRKQ01000016.1"/>
</dbReference>
<protein>
    <submittedName>
        <fullName evidence="1">Uncharacterized protein</fullName>
    </submittedName>
</protein>
<gene>
    <name evidence="1" type="ORF">FUA22_14035</name>
</gene>
<dbReference type="EMBL" id="VRKQ01000016">
    <property type="protein sequence ID" value="TXG35621.1"/>
    <property type="molecule type" value="Genomic_DNA"/>
</dbReference>
<organism evidence="1 2">
    <name type="scientific">Seonamhaeicola maritimus</name>
    <dbReference type="NCBI Taxonomy" id="2591822"/>
    <lineage>
        <taxon>Bacteria</taxon>
        <taxon>Pseudomonadati</taxon>
        <taxon>Bacteroidota</taxon>
        <taxon>Flavobacteriia</taxon>
        <taxon>Flavobacteriales</taxon>
        <taxon>Flavobacteriaceae</taxon>
    </lineage>
</organism>
<dbReference type="Proteomes" id="UP000321080">
    <property type="component" value="Unassembled WGS sequence"/>
</dbReference>
<comment type="caution">
    <text evidence="1">The sequence shown here is derived from an EMBL/GenBank/DDBJ whole genome shotgun (WGS) entry which is preliminary data.</text>
</comment>